<name>A0AAW0W6W3_CHEQU</name>
<proteinExistence type="predicted"/>
<feature type="compositionally biased region" description="Low complexity" evidence="1">
    <location>
        <begin position="16"/>
        <end position="26"/>
    </location>
</feature>
<dbReference type="GO" id="GO:0038203">
    <property type="term" value="P:TORC2 signaling"/>
    <property type="evidence" value="ECO:0007669"/>
    <property type="project" value="TreeGrafter"/>
</dbReference>
<dbReference type="GO" id="GO:0043539">
    <property type="term" value="F:protein serine/threonine kinase activator activity"/>
    <property type="evidence" value="ECO:0007669"/>
    <property type="project" value="TreeGrafter"/>
</dbReference>
<dbReference type="PANTHER" id="PTHR13298">
    <property type="entry name" value="CYTOSOLIC REGULATOR PIANISSIMO"/>
    <property type="match status" value="1"/>
</dbReference>
<feature type="region of interest" description="Disordered" evidence="1">
    <location>
        <begin position="1"/>
        <end position="40"/>
    </location>
</feature>
<dbReference type="PANTHER" id="PTHR13298:SF11">
    <property type="entry name" value="RAPAMYCIN-INSENSITIVE COMPANION OF MTOR"/>
    <property type="match status" value="1"/>
</dbReference>
<keyword evidence="3" id="KW-1185">Reference proteome</keyword>
<evidence type="ECO:0000313" key="3">
    <source>
        <dbReference type="Proteomes" id="UP001445076"/>
    </source>
</evidence>
<accession>A0AAW0W6W3</accession>
<evidence type="ECO:0000256" key="1">
    <source>
        <dbReference type="SAM" id="MobiDB-lite"/>
    </source>
</evidence>
<protein>
    <submittedName>
        <fullName evidence="2">Uncharacterized protein</fullName>
    </submittedName>
</protein>
<dbReference type="GO" id="GO:0031932">
    <property type="term" value="C:TORC2 complex"/>
    <property type="evidence" value="ECO:0007669"/>
    <property type="project" value="InterPro"/>
</dbReference>
<organism evidence="2 3">
    <name type="scientific">Cherax quadricarinatus</name>
    <name type="common">Australian red claw crayfish</name>
    <dbReference type="NCBI Taxonomy" id="27406"/>
    <lineage>
        <taxon>Eukaryota</taxon>
        <taxon>Metazoa</taxon>
        <taxon>Ecdysozoa</taxon>
        <taxon>Arthropoda</taxon>
        <taxon>Crustacea</taxon>
        <taxon>Multicrustacea</taxon>
        <taxon>Malacostraca</taxon>
        <taxon>Eumalacostraca</taxon>
        <taxon>Eucarida</taxon>
        <taxon>Decapoda</taxon>
        <taxon>Pleocyemata</taxon>
        <taxon>Astacidea</taxon>
        <taxon>Parastacoidea</taxon>
        <taxon>Parastacidae</taxon>
        <taxon>Cherax</taxon>
    </lineage>
</organism>
<sequence length="181" mass="20283">MLVVESPPLQRVKATSEASEASESSSVNSQGWDDTGEGKSGPERVNQLLIRKEVLRFITNLLSSIAAKSSESGLLTLKQRWPHAFRDLCLYSEICQILACYNYRLTARRFIQELFMDLTFSEVFAEANRLLSSQLEGLCETVNPVVHESTSTMHSFSLQAPTMPDIAEVMLSDKSDREEDC</sequence>
<dbReference type="AlphaFoldDB" id="A0AAW0W6W3"/>
<reference evidence="2 3" key="1">
    <citation type="journal article" date="2024" name="BMC Genomics">
        <title>Genome assembly of redclaw crayfish (Cherax quadricarinatus) provides insights into its immune adaptation and hypoxia tolerance.</title>
        <authorList>
            <person name="Liu Z."/>
            <person name="Zheng J."/>
            <person name="Li H."/>
            <person name="Fang K."/>
            <person name="Wang S."/>
            <person name="He J."/>
            <person name="Zhou D."/>
            <person name="Weng S."/>
            <person name="Chi M."/>
            <person name="Gu Z."/>
            <person name="He J."/>
            <person name="Li F."/>
            <person name="Wang M."/>
        </authorList>
    </citation>
    <scope>NUCLEOTIDE SEQUENCE [LARGE SCALE GENOMIC DNA]</scope>
    <source>
        <strain evidence="2">ZL_2023a</strain>
    </source>
</reference>
<comment type="caution">
    <text evidence="2">The sequence shown here is derived from an EMBL/GenBank/DDBJ whole genome shotgun (WGS) entry which is preliminary data.</text>
</comment>
<evidence type="ECO:0000313" key="2">
    <source>
        <dbReference type="EMBL" id="KAK8725070.1"/>
    </source>
</evidence>
<dbReference type="EMBL" id="JARKIK010000084">
    <property type="protein sequence ID" value="KAK8725070.1"/>
    <property type="molecule type" value="Genomic_DNA"/>
</dbReference>
<dbReference type="InterPro" id="IPR028268">
    <property type="entry name" value="Pianissimo_fam"/>
</dbReference>
<dbReference type="Proteomes" id="UP001445076">
    <property type="component" value="Unassembled WGS sequence"/>
</dbReference>
<gene>
    <name evidence="2" type="ORF">OTU49_011142</name>
</gene>
<dbReference type="GO" id="GO:0051897">
    <property type="term" value="P:positive regulation of phosphatidylinositol 3-kinase/protein kinase B signal transduction"/>
    <property type="evidence" value="ECO:0007669"/>
    <property type="project" value="TreeGrafter"/>
</dbReference>